<name>A0AAV6YNZ1_ENGPU</name>
<dbReference type="EMBL" id="WNYA01035521">
    <property type="protein sequence ID" value="KAG8536969.1"/>
    <property type="molecule type" value="Genomic_DNA"/>
</dbReference>
<accession>A0AAV6YNZ1</accession>
<evidence type="ECO:0000313" key="1">
    <source>
        <dbReference type="EMBL" id="KAG8536969.1"/>
    </source>
</evidence>
<reference evidence="1" key="1">
    <citation type="thesis" date="2020" institute="ProQuest LLC" country="789 East Eisenhower Parkway, Ann Arbor, MI, USA">
        <title>Comparative Genomics and Chromosome Evolution.</title>
        <authorList>
            <person name="Mudd A.B."/>
        </authorList>
    </citation>
    <scope>NUCLEOTIDE SEQUENCE</scope>
    <source>
        <strain evidence="1">237g6f4</strain>
        <tissue evidence="1">Blood</tissue>
    </source>
</reference>
<organism evidence="1 2">
    <name type="scientific">Engystomops pustulosus</name>
    <name type="common">Tungara frog</name>
    <name type="synonym">Physalaemus pustulosus</name>
    <dbReference type="NCBI Taxonomy" id="76066"/>
    <lineage>
        <taxon>Eukaryota</taxon>
        <taxon>Metazoa</taxon>
        <taxon>Chordata</taxon>
        <taxon>Craniata</taxon>
        <taxon>Vertebrata</taxon>
        <taxon>Euteleostomi</taxon>
        <taxon>Amphibia</taxon>
        <taxon>Batrachia</taxon>
        <taxon>Anura</taxon>
        <taxon>Neobatrachia</taxon>
        <taxon>Hyloidea</taxon>
        <taxon>Leptodactylidae</taxon>
        <taxon>Leiuperinae</taxon>
        <taxon>Engystomops</taxon>
    </lineage>
</organism>
<gene>
    <name evidence="1" type="ORF">GDO81_025316</name>
</gene>
<dbReference type="Proteomes" id="UP000824782">
    <property type="component" value="Unassembled WGS sequence"/>
</dbReference>
<comment type="caution">
    <text evidence="1">The sequence shown here is derived from an EMBL/GenBank/DDBJ whole genome shotgun (WGS) entry which is preliminary data.</text>
</comment>
<keyword evidence="2" id="KW-1185">Reference proteome</keyword>
<proteinExistence type="predicted"/>
<protein>
    <submittedName>
        <fullName evidence="1">Uncharacterized protein</fullName>
    </submittedName>
</protein>
<dbReference type="AlphaFoldDB" id="A0AAV6YNZ1"/>
<evidence type="ECO:0000313" key="2">
    <source>
        <dbReference type="Proteomes" id="UP000824782"/>
    </source>
</evidence>
<sequence>MRAGLVQMELSPSGGSCSSGLKSPDLACVPGSRPEALVVPGINGCGSTEGVSSLWLLTETVSKMESLTLTMGFHPAGGCTSPITFQLS</sequence>